<dbReference type="InterPro" id="IPR001753">
    <property type="entry name" value="Enoyl-CoA_hydra/iso"/>
</dbReference>
<protein>
    <recommendedName>
        <fullName evidence="4">Enoyl-CoA hydratase</fullName>
    </recommendedName>
</protein>
<organism evidence="2 3">
    <name type="scientific">Ciceribacter selenitireducens ATCC BAA-1503</name>
    <dbReference type="NCBI Taxonomy" id="1336235"/>
    <lineage>
        <taxon>Bacteria</taxon>
        <taxon>Pseudomonadati</taxon>
        <taxon>Pseudomonadota</taxon>
        <taxon>Alphaproteobacteria</taxon>
        <taxon>Hyphomicrobiales</taxon>
        <taxon>Rhizobiaceae</taxon>
        <taxon>Ciceribacter</taxon>
    </lineage>
</organism>
<dbReference type="SUPFAM" id="SSF52096">
    <property type="entry name" value="ClpP/crotonase"/>
    <property type="match status" value="1"/>
</dbReference>
<sequence>MNETIKVDVDARGIVQLRLSRADKRNALSAQMIGELTAFAEMASQRRDWRAVILSGEGDAFCAGGDLDWMRQQMAADRQSRMAEAGKLAGMLGALNALSQPLIGAVHGSAFGGGVGLACVCDLVLATPETLFGLTETRLGLIPATIGPYVLARLGEGRARRIFMSGKRFKAAEAMELGIVARLVGGDGLMAEAVREAEQYLAAAPGAVAAAKALARSLSRSLDPARIEESIIALADTWEQDEAREGVAAFFDKRKPSWDRTG</sequence>
<dbReference type="RefSeq" id="WP_115668962.1">
    <property type="nucleotide sequence ID" value="NZ_UEYP01000001.1"/>
</dbReference>
<dbReference type="Proteomes" id="UP000254764">
    <property type="component" value="Unassembled WGS sequence"/>
</dbReference>
<dbReference type="PANTHER" id="PTHR42964:SF1">
    <property type="entry name" value="POLYKETIDE BIOSYNTHESIS ENOYL-COA HYDRATASE PKSH-RELATED"/>
    <property type="match status" value="1"/>
</dbReference>
<dbReference type="OrthoDB" id="9795613at2"/>
<dbReference type="InterPro" id="IPR014748">
    <property type="entry name" value="Enoyl-CoA_hydra_C"/>
</dbReference>
<dbReference type="GO" id="GO:0008300">
    <property type="term" value="P:isoprenoid catabolic process"/>
    <property type="evidence" value="ECO:0007669"/>
    <property type="project" value="TreeGrafter"/>
</dbReference>
<dbReference type="EMBL" id="UEYP01000001">
    <property type="protein sequence ID" value="SSC65956.1"/>
    <property type="molecule type" value="Genomic_DNA"/>
</dbReference>
<dbReference type="Gene3D" id="1.10.12.10">
    <property type="entry name" value="Lyase 2-enoyl-coa Hydratase, Chain A, domain 2"/>
    <property type="match status" value="1"/>
</dbReference>
<accession>A0A376ADR6</accession>
<evidence type="ECO:0000313" key="2">
    <source>
        <dbReference type="EMBL" id="SSC65956.1"/>
    </source>
</evidence>
<keyword evidence="3" id="KW-1185">Reference proteome</keyword>
<comment type="similarity">
    <text evidence="1">Belongs to the enoyl-CoA hydratase/isomerase family.</text>
</comment>
<dbReference type="AlphaFoldDB" id="A0A376ADR6"/>
<dbReference type="Pfam" id="PF00378">
    <property type="entry name" value="ECH_1"/>
    <property type="match status" value="1"/>
</dbReference>
<evidence type="ECO:0008006" key="4">
    <source>
        <dbReference type="Google" id="ProtNLM"/>
    </source>
</evidence>
<dbReference type="GO" id="GO:0003824">
    <property type="term" value="F:catalytic activity"/>
    <property type="evidence" value="ECO:0007669"/>
    <property type="project" value="UniProtKB-ARBA"/>
</dbReference>
<dbReference type="NCBIfam" id="NF005675">
    <property type="entry name" value="PRK07468.1"/>
    <property type="match status" value="1"/>
</dbReference>
<proteinExistence type="inferred from homology"/>
<dbReference type="CDD" id="cd06558">
    <property type="entry name" value="crotonase-like"/>
    <property type="match status" value="1"/>
</dbReference>
<dbReference type="InterPro" id="IPR029045">
    <property type="entry name" value="ClpP/crotonase-like_dom_sf"/>
</dbReference>
<dbReference type="Gene3D" id="3.90.226.10">
    <property type="entry name" value="2-enoyl-CoA Hydratase, Chain A, domain 1"/>
    <property type="match status" value="1"/>
</dbReference>
<dbReference type="PANTHER" id="PTHR42964">
    <property type="entry name" value="ENOYL-COA HYDRATASE"/>
    <property type="match status" value="1"/>
</dbReference>
<name>A0A376ADR6_9HYPH</name>
<evidence type="ECO:0000256" key="1">
    <source>
        <dbReference type="ARBA" id="ARBA00005254"/>
    </source>
</evidence>
<reference evidence="3" key="1">
    <citation type="submission" date="2018-07" db="EMBL/GenBank/DDBJ databases">
        <authorList>
            <person name="Peiro R."/>
            <person name="Begona"/>
            <person name="Cbmso G."/>
            <person name="Lopez M."/>
            <person name="Gonzalez S."/>
        </authorList>
    </citation>
    <scope>NUCLEOTIDE SEQUENCE [LARGE SCALE GENOMIC DNA]</scope>
</reference>
<dbReference type="InterPro" id="IPR051683">
    <property type="entry name" value="Enoyl-CoA_Hydratase/Isomerase"/>
</dbReference>
<evidence type="ECO:0000313" key="3">
    <source>
        <dbReference type="Proteomes" id="UP000254764"/>
    </source>
</evidence>
<gene>
    <name evidence="2" type="ORF">RHIZ70_1664</name>
</gene>